<evidence type="ECO:0000313" key="3">
    <source>
        <dbReference type="Proteomes" id="UP000319783"/>
    </source>
</evidence>
<sequence>MIPQRFRWSWIYVSVLSIIVISGCPTEKPPQEAAQKFWDAIKIQDIENARKYVTAETRDLIDASRGQFRDTNVTFGKILIDGDTTTIETTLHLYKNGTETMLPLQTILKQEHGEWKVDYQQTRQSIKETDTLPDIAKDMQELGKKLSDRMDDALGEIKQKIPEYEEKIKQLGEAASKKIEEVWQRQAAEIKKSIEKLGKILDEVLKEESKNDQQDKP</sequence>
<accession>A0A533QDA5</accession>
<dbReference type="EMBL" id="SULG01000089">
    <property type="protein sequence ID" value="TLD40641.1"/>
    <property type="molecule type" value="Genomic_DNA"/>
</dbReference>
<evidence type="ECO:0000313" key="2">
    <source>
        <dbReference type="EMBL" id="TLD40641.1"/>
    </source>
</evidence>
<dbReference type="Pfam" id="PF23854">
    <property type="entry name" value="DUF7217"/>
    <property type="match status" value="1"/>
</dbReference>
<proteinExistence type="predicted"/>
<comment type="caution">
    <text evidence="2">The sequence shown here is derived from an EMBL/GenBank/DDBJ whole genome shotgun (WGS) entry which is preliminary data.</text>
</comment>
<evidence type="ECO:0000259" key="1">
    <source>
        <dbReference type="Pfam" id="PF23854"/>
    </source>
</evidence>
<organism evidence="2 3">
    <name type="scientific">Candidatus Jettenia ecosi</name>
    <dbReference type="NCBI Taxonomy" id="2494326"/>
    <lineage>
        <taxon>Bacteria</taxon>
        <taxon>Pseudomonadati</taxon>
        <taxon>Planctomycetota</taxon>
        <taxon>Candidatus Brocadiia</taxon>
        <taxon>Candidatus Brocadiales</taxon>
        <taxon>Candidatus Brocadiaceae</taxon>
        <taxon>Candidatus Jettenia</taxon>
    </lineage>
</organism>
<reference evidence="2 3" key="1">
    <citation type="submission" date="2019-04" db="EMBL/GenBank/DDBJ databases">
        <title>Genome of a novel bacterium Candidatus Jettenia ecosi reconstructed from metagenome of an anammox bioreactor.</title>
        <authorList>
            <person name="Mardanov A.V."/>
            <person name="Beletsky A.V."/>
            <person name="Ravin N.V."/>
            <person name="Botchkova E.A."/>
            <person name="Litti Y.V."/>
            <person name="Nozhevnikova A.N."/>
        </authorList>
    </citation>
    <scope>NUCLEOTIDE SEQUENCE [LARGE SCALE GENOMIC DNA]</scope>
    <source>
        <strain evidence="2">J2</strain>
    </source>
</reference>
<dbReference type="PROSITE" id="PS51257">
    <property type="entry name" value="PROKAR_LIPOPROTEIN"/>
    <property type="match status" value="1"/>
</dbReference>
<protein>
    <recommendedName>
        <fullName evidence="1">DUF7217 domain-containing protein</fullName>
    </recommendedName>
</protein>
<feature type="domain" description="DUF7217" evidence="1">
    <location>
        <begin position="128"/>
        <end position="206"/>
    </location>
</feature>
<dbReference type="AlphaFoldDB" id="A0A533QDA5"/>
<dbReference type="Proteomes" id="UP000319783">
    <property type="component" value="Unassembled WGS sequence"/>
</dbReference>
<gene>
    <name evidence="2" type="ORF">JETT_3104</name>
</gene>
<name>A0A533QDA5_9BACT</name>
<dbReference type="InterPro" id="IPR055641">
    <property type="entry name" value="DUF7217"/>
</dbReference>